<evidence type="ECO:0000256" key="6">
    <source>
        <dbReference type="ARBA" id="ARBA00023002"/>
    </source>
</evidence>
<feature type="transmembrane region" description="Helical" evidence="14">
    <location>
        <begin position="412"/>
        <end position="433"/>
    </location>
</feature>
<evidence type="ECO:0000256" key="10">
    <source>
        <dbReference type="ARBA" id="ARBA00038190"/>
    </source>
</evidence>
<reference evidence="17" key="1">
    <citation type="submission" date="2021-02" db="EMBL/GenBank/DDBJ databases">
        <authorList>
            <person name="Nowell W R."/>
        </authorList>
    </citation>
    <scope>NUCLEOTIDE SEQUENCE</scope>
</reference>
<evidence type="ECO:0000256" key="11">
    <source>
        <dbReference type="ARBA" id="ARBA00039026"/>
    </source>
</evidence>
<evidence type="ECO:0000313" key="18">
    <source>
        <dbReference type="Proteomes" id="UP000663852"/>
    </source>
</evidence>
<dbReference type="AlphaFoldDB" id="A0A813N142"/>
<dbReference type="PANTHER" id="PTHR21624">
    <property type="entry name" value="STEROL DESATURASE-RELATED PROTEIN"/>
    <property type="match status" value="1"/>
</dbReference>
<dbReference type="EC" id="1.14.16.5" evidence="11"/>
<dbReference type="Pfam" id="PF24858">
    <property type="entry name" value="AGMP_C"/>
    <property type="match status" value="1"/>
</dbReference>
<feature type="transmembrane region" description="Helical" evidence="14">
    <location>
        <begin position="328"/>
        <end position="346"/>
    </location>
</feature>
<evidence type="ECO:0000256" key="14">
    <source>
        <dbReference type="SAM" id="Phobius"/>
    </source>
</evidence>
<dbReference type="EMBL" id="CAJNOJ010000002">
    <property type="protein sequence ID" value="CAF0730569.1"/>
    <property type="molecule type" value="Genomic_DNA"/>
</dbReference>
<evidence type="ECO:0000313" key="17">
    <source>
        <dbReference type="EMBL" id="CAF0730569.1"/>
    </source>
</evidence>
<evidence type="ECO:0000256" key="8">
    <source>
        <dbReference type="ARBA" id="ARBA00023098"/>
    </source>
</evidence>
<dbReference type="GO" id="GO:0050479">
    <property type="term" value="F:glyceryl-ether monooxygenase activity"/>
    <property type="evidence" value="ECO:0007669"/>
    <property type="project" value="UniProtKB-EC"/>
</dbReference>
<evidence type="ECO:0000256" key="1">
    <source>
        <dbReference type="ARBA" id="ARBA00001962"/>
    </source>
</evidence>
<evidence type="ECO:0000259" key="16">
    <source>
        <dbReference type="Pfam" id="PF24858"/>
    </source>
</evidence>
<gene>
    <name evidence="17" type="ORF">EDS130_LOCUS1076</name>
</gene>
<dbReference type="InterPro" id="IPR056853">
    <property type="entry name" value="AGMP_C"/>
</dbReference>
<dbReference type="OrthoDB" id="6354873at2759"/>
<dbReference type="GO" id="GO:0008610">
    <property type="term" value="P:lipid biosynthetic process"/>
    <property type="evidence" value="ECO:0007669"/>
    <property type="project" value="InterPro"/>
</dbReference>
<keyword evidence="8" id="KW-0443">Lipid metabolism</keyword>
<comment type="catalytic activity">
    <reaction evidence="13">
        <text>1-O-(1,2-saturated-alkyl)-sn-glycerol + (6R)-L-erythro-5,6,7,8-tetrahydrobiopterin + O2 = a 1-(1-hydroxyalkyl)-sn-glycerol + (6R)-L-erythro-6,7-dihydrobiopterin + H2O</text>
        <dbReference type="Rhea" id="RHEA:36255"/>
        <dbReference type="ChEBI" id="CHEBI:15377"/>
        <dbReference type="ChEBI" id="CHEBI:15379"/>
        <dbReference type="ChEBI" id="CHEBI:43120"/>
        <dbReference type="ChEBI" id="CHEBI:59560"/>
        <dbReference type="ChEBI" id="CHEBI:73418"/>
        <dbReference type="ChEBI" id="CHEBI:83957"/>
        <dbReference type="EC" id="1.14.16.5"/>
    </reaction>
</comment>
<accession>A0A813N142</accession>
<evidence type="ECO:0000256" key="4">
    <source>
        <dbReference type="ARBA" id="ARBA00022824"/>
    </source>
</evidence>
<evidence type="ECO:0000256" key="3">
    <source>
        <dbReference type="ARBA" id="ARBA00022692"/>
    </source>
</evidence>
<dbReference type="PANTHER" id="PTHR21624:SF1">
    <property type="entry name" value="ALKYLGLYCEROL MONOOXYGENASE"/>
    <property type="match status" value="1"/>
</dbReference>
<comment type="caution">
    <text evidence="17">The sequence shown here is derived from an EMBL/GenBank/DDBJ whole genome shotgun (WGS) entry which is preliminary data.</text>
</comment>
<dbReference type="GO" id="GO:0005789">
    <property type="term" value="C:endoplasmic reticulum membrane"/>
    <property type="evidence" value="ECO:0007669"/>
    <property type="project" value="UniProtKB-SubCell"/>
</dbReference>
<evidence type="ECO:0000256" key="9">
    <source>
        <dbReference type="ARBA" id="ARBA00023136"/>
    </source>
</evidence>
<evidence type="ECO:0000256" key="13">
    <source>
        <dbReference type="ARBA" id="ARBA00047556"/>
    </source>
</evidence>
<proteinExistence type="inferred from homology"/>
<evidence type="ECO:0000259" key="15">
    <source>
        <dbReference type="Pfam" id="PF04116"/>
    </source>
</evidence>
<name>A0A813N142_ADIRI</name>
<comment type="cofactor">
    <cofactor evidence="1">
        <name>Fe cation</name>
        <dbReference type="ChEBI" id="CHEBI:24875"/>
    </cofactor>
</comment>
<keyword evidence="7" id="KW-0408">Iron</keyword>
<keyword evidence="9 14" id="KW-0472">Membrane</keyword>
<comment type="subcellular location">
    <subcellularLocation>
        <location evidence="2">Endoplasmic reticulum membrane</location>
        <topology evidence="2">Multi-pass membrane protein</topology>
    </subcellularLocation>
</comment>
<feature type="transmembrane region" description="Helical" evidence="14">
    <location>
        <begin position="358"/>
        <end position="376"/>
    </location>
</feature>
<keyword evidence="6" id="KW-0560">Oxidoreductase</keyword>
<dbReference type="Proteomes" id="UP000663852">
    <property type="component" value="Unassembled WGS sequence"/>
</dbReference>
<dbReference type="InterPro" id="IPR051689">
    <property type="entry name" value="Sterol_desaturase/TMEM195"/>
</dbReference>
<dbReference type="GO" id="GO:0006643">
    <property type="term" value="P:membrane lipid metabolic process"/>
    <property type="evidence" value="ECO:0007669"/>
    <property type="project" value="TreeGrafter"/>
</dbReference>
<evidence type="ECO:0000256" key="5">
    <source>
        <dbReference type="ARBA" id="ARBA00022989"/>
    </source>
</evidence>
<dbReference type="Pfam" id="PF04116">
    <property type="entry name" value="FA_hydroxylase"/>
    <property type="match status" value="1"/>
</dbReference>
<feature type="domain" description="Alkylglycerol monooxygenase C-terminal" evidence="16">
    <location>
        <begin position="330"/>
        <end position="408"/>
    </location>
</feature>
<feature type="transmembrane region" description="Helical" evidence="14">
    <location>
        <begin position="31"/>
        <end position="52"/>
    </location>
</feature>
<keyword evidence="4" id="KW-0256">Endoplasmic reticulum</keyword>
<dbReference type="InterPro" id="IPR006694">
    <property type="entry name" value="Fatty_acid_hydroxylase"/>
</dbReference>
<comment type="similarity">
    <text evidence="10">Belongs to the sterol desaturase family. TMEM195 subfamily.</text>
</comment>
<keyword evidence="3 14" id="KW-0812">Transmembrane</keyword>
<evidence type="ECO:0000256" key="12">
    <source>
        <dbReference type="ARBA" id="ARBA00040992"/>
    </source>
</evidence>
<feature type="transmembrane region" description="Helical" evidence="14">
    <location>
        <begin position="163"/>
        <end position="180"/>
    </location>
</feature>
<dbReference type="GO" id="GO:0005506">
    <property type="term" value="F:iron ion binding"/>
    <property type="evidence" value="ECO:0007669"/>
    <property type="project" value="InterPro"/>
</dbReference>
<evidence type="ECO:0000256" key="7">
    <source>
        <dbReference type="ARBA" id="ARBA00023004"/>
    </source>
</evidence>
<protein>
    <recommendedName>
        <fullName evidence="12">Alkylglycerol monooxygenase</fullName>
        <ecNumber evidence="11">1.14.16.5</ecNumber>
    </recommendedName>
</protein>
<sequence length="443" mass="51818">MGSAFTALRAMFYLLLPSETYYERLEDVPDYVVQAIQLFIVLQILELAIAWYRGKIKPRFNDTFSSMTAGIVSRIPRLFVKSIELSSYIWVYNNVHIFPRLPWNSPITYWVTFLGMDFGYYWFHRAAHEVNLFWASHQTHHSAENYNLSTALRQGVLQSYCSWIFYLPLALFVPPQIFLIHSQMNLLYQFWIHTDIISNLGPFEYILNTPSHHRVHHGRNPYCIDKNYAGVFIVWDRLFGTFAAERENEQIAYGLIHPISTFDPIETQFCHLKYICQQFFKIEGWQNKLAVLWKGPGWQPGLSRLGSDDFPAISYPIQVYDPNVSIELGSYTFVHFMYALIQYSAVLQDSKDYSPLALLLYSIILLFTLTTFGAIYDQKKYALHLERLRLVSMLILPRLKIIQSLFLLQTHILVQIFIVLSFFATFFITPIAPEQKDVSMKNK</sequence>
<evidence type="ECO:0000256" key="2">
    <source>
        <dbReference type="ARBA" id="ARBA00004477"/>
    </source>
</evidence>
<feature type="domain" description="Fatty acid hydroxylase" evidence="15">
    <location>
        <begin position="111"/>
        <end position="241"/>
    </location>
</feature>
<organism evidence="17 18">
    <name type="scientific">Adineta ricciae</name>
    <name type="common">Rotifer</name>
    <dbReference type="NCBI Taxonomy" id="249248"/>
    <lineage>
        <taxon>Eukaryota</taxon>
        <taxon>Metazoa</taxon>
        <taxon>Spiralia</taxon>
        <taxon>Gnathifera</taxon>
        <taxon>Rotifera</taxon>
        <taxon>Eurotatoria</taxon>
        <taxon>Bdelloidea</taxon>
        <taxon>Adinetida</taxon>
        <taxon>Adinetidae</taxon>
        <taxon>Adineta</taxon>
    </lineage>
</organism>
<keyword evidence="5 14" id="KW-1133">Transmembrane helix</keyword>